<evidence type="ECO:0000313" key="1">
    <source>
        <dbReference type="EMBL" id="PJE60520.1"/>
    </source>
</evidence>
<feature type="non-terminal residue" evidence="1">
    <location>
        <position position="118"/>
    </location>
</feature>
<dbReference type="Proteomes" id="UP000231434">
    <property type="component" value="Unassembled WGS sequence"/>
</dbReference>
<evidence type="ECO:0000313" key="2">
    <source>
        <dbReference type="Proteomes" id="UP000231434"/>
    </source>
</evidence>
<dbReference type="EMBL" id="PFEB01000045">
    <property type="protein sequence ID" value="PJE60520.1"/>
    <property type="molecule type" value="Genomic_DNA"/>
</dbReference>
<dbReference type="AlphaFoldDB" id="A0A2M8KKV0"/>
<comment type="caution">
    <text evidence="1">The sequence shown here is derived from an EMBL/GenBank/DDBJ whole genome shotgun (WGS) entry which is preliminary data.</text>
</comment>
<protein>
    <submittedName>
        <fullName evidence="1">Uncharacterized protein</fullName>
    </submittedName>
</protein>
<reference evidence="2" key="1">
    <citation type="submission" date="2017-09" db="EMBL/GenBank/DDBJ databases">
        <title>Depth-based differentiation of microbial function through sediment-hosted aquifers and enrichment of novel symbionts in the deep terrestrial subsurface.</title>
        <authorList>
            <person name="Probst A.J."/>
            <person name="Ladd B."/>
            <person name="Jarett J.K."/>
            <person name="Geller-Mcgrath D.E."/>
            <person name="Sieber C.M.K."/>
            <person name="Emerson J.B."/>
            <person name="Anantharaman K."/>
            <person name="Thomas B.C."/>
            <person name="Malmstrom R."/>
            <person name="Stieglmeier M."/>
            <person name="Klingl A."/>
            <person name="Woyke T."/>
            <person name="Ryan C.M."/>
            <person name="Banfield J.F."/>
        </authorList>
    </citation>
    <scope>NUCLEOTIDE SEQUENCE [LARGE SCALE GENOMIC DNA]</scope>
</reference>
<name>A0A2M8KKV0_9BACT</name>
<proteinExistence type="predicted"/>
<organism evidence="1 2">
    <name type="scientific">Candidatus Roizmanbacteria bacterium CG10_big_fil_rev_8_21_14_0_10_36_26</name>
    <dbReference type="NCBI Taxonomy" id="1974851"/>
    <lineage>
        <taxon>Bacteria</taxon>
        <taxon>Candidatus Roizmaniibacteriota</taxon>
    </lineage>
</organism>
<sequence>MTIAPDDKVTIQASINIPIDAHPGGRYVAIYFEPAGNIPEPVGANEEAGTAVGTRIAGLVYLKVAGAISEKALVSRFFAPSFFEYGPVKVETEILNRGDYHITPRGVISLINMFGGVV</sequence>
<gene>
    <name evidence="1" type="ORF">COU86_03915</name>
</gene>
<accession>A0A2M8KKV0</accession>